<name>Q6WHD5_BPKVM</name>
<protein>
    <submittedName>
        <fullName evidence="1">Uncharacterized protein</fullName>
    </submittedName>
</protein>
<dbReference type="GeneID" id="2545778"/>
<dbReference type="KEGG" id="vg:2545778"/>
<proteinExistence type="predicted"/>
<evidence type="ECO:0000313" key="1">
    <source>
        <dbReference type="EMBL" id="AAQ64438.1"/>
    </source>
</evidence>
<sequence length="39" mass="4823">MIIKKRILRFFCIYWLTTTPKSRNISINETNRPQQERIL</sequence>
<reference evidence="1 2" key="1">
    <citation type="journal article" date="2003" name="J. Bacteriol.">
        <title>Complete genome sequence of the broad-host-range vibriophage KVP40: comparative genomics of a T4-related bacteriophage.</title>
        <authorList>
            <person name="Miller E."/>
            <person name="Heidelberg J."/>
            <person name="Eisen J."/>
            <person name="Nelson W."/>
            <person name="Durkin A."/>
            <person name="Ciecko A."/>
            <person name="Feldblyum T."/>
            <person name="White O."/>
            <person name="Paulsen I."/>
            <person name="Nierman W."/>
            <person name="Lee J."/>
            <person name="Szczypinski B."/>
            <person name="Fraser C."/>
        </authorList>
    </citation>
    <scope>NUCLEOTIDE SEQUENCE</scope>
    <source>
        <strain evidence="2">Isolate Vibrio parahaemolyticus/Japan/Matsuzaki /1991</strain>
    </source>
</reference>
<dbReference type="RefSeq" id="NP_899615.1">
    <property type="nucleotide sequence ID" value="NC_005083.2"/>
</dbReference>
<gene>
    <name evidence="1" type="ORF">KVP40.0370</name>
</gene>
<accession>Q6WHD5</accession>
<dbReference type="EMBL" id="AY283928">
    <property type="protein sequence ID" value="AAQ64438.1"/>
    <property type="molecule type" value="Genomic_DNA"/>
</dbReference>
<dbReference type="Proteomes" id="UP000001785">
    <property type="component" value="Segment"/>
</dbReference>
<keyword evidence="2" id="KW-1185">Reference proteome</keyword>
<organism evidence="1 2">
    <name type="scientific">Vibrio phage KVP40 (isolate Vibrio parahaemolyticus/Japan/Matsuzaki/1991)</name>
    <name type="common">KVP40</name>
    <name type="synonym">Bacteriophage KVP40</name>
    <dbReference type="NCBI Taxonomy" id="75320"/>
    <lineage>
        <taxon>Viruses</taxon>
        <taxon>Duplodnaviria</taxon>
        <taxon>Heunggongvirae</taxon>
        <taxon>Uroviricota</taxon>
        <taxon>Caudoviricetes</taxon>
        <taxon>Pantevenvirales</taxon>
        <taxon>Straboviridae</taxon>
        <taxon>Schizotequatrovirus</taxon>
        <taxon>Schizotequatrovirus KVP40</taxon>
    </lineage>
</organism>
<organismHost>
    <name type="scientific">Vibrio parahaemolyticus</name>
    <dbReference type="NCBI Taxonomy" id="670"/>
</organismHost>
<evidence type="ECO:0000313" key="2">
    <source>
        <dbReference type="Proteomes" id="UP000001785"/>
    </source>
</evidence>